<evidence type="ECO:0000313" key="9">
    <source>
        <dbReference type="Proteomes" id="UP000535437"/>
    </source>
</evidence>
<proteinExistence type="inferred from homology"/>
<comment type="similarity">
    <text evidence="1 3">Belongs to the TPP enzyme family.</text>
</comment>
<evidence type="ECO:0000256" key="2">
    <source>
        <dbReference type="ARBA" id="ARBA00023052"/>
    </source>
</evidence>
<dbReference type="InterPro" id="IPR012001">
    <property type="entry name" value="Thiamin_PyroP_enz_TPP-bd_dom"/>
</dbReference>
<dbReference type="Gene3D" id="3.40.50.970">
    <property type="match status" value="2"/>
</dbReference>
<comment type="caution">
    <text evidence="8">The sequence shown here is derived from an EMBL/GenBank/DDBJ whole genome shotgun (WGS) entry which is preliminary data.</text>
</comment>
<evidence type="ECO:0000259" key="5">
    <source>
        <dbReference type="Pfam" id="PF00205"/>
    </source>
</evidence>
<evidence type="ECO:0000256" key="4">
    <source>
        <dbReference type="SAM" id="MobiDB-lite"/>
    </source>
</evidence>
<gene>
    <name evidence="8" type="ORF">HNR09_001769</name>
</gene>
<dbReference type="GO" id="GO:0009097">
    <property type="term" value="P:isoleucine biosynthetic process"/>
    <property type="evidence" value="ECO:0007669"/>
    <property type="project" value="TreeGrafter"/>
</dbReference>
<dbReference type="InterPro" id="IPR029061">
    <property type="entry name" value="THDP-binding"/>
</dbReference>
<dbReference type="GO" id="GO:0003984">
    <property type="term" value="F:acetolactate synthase activity"/>
    <property type="evidence" value="ECO:0007669"/>
    <property type="project" value="UniProtKB-EC"/>
</dbReference>
<dbReference type="GO" id="GO:0009099">
    <property type="term" value="P:L-valine biosynthetic process"/>
    <property type="evidence" value="ECO:0007669"/>
    <property type="project" value="TreeGrafter"/>
</dbReference>
<dbReference type="Pfam" id="PF02775">
    <property type="entry name" value="TPP_enzyme_C"/>
    <property type="match status" value="1"/>
</dbReference>
<dbReference type="Proteomes" id="UP000535437">
    <property type="component" value="Unassembled WGS sequence"/>
</dbReference>
<dbReference type="GO" id="GO:0030976">
    <property type="term" value="F:thiamine pyrophosphate binding"/>
    <property type="evidence" value="ECO:0007669"/>
    <property type="project" value="InterPro"/>
</dbReference>
<dbReference type="EMBL" id="JACCFY010000001">
    <property type="protein sequence ID" value="NYJ78358.1"/>
    <property type="molecule type" value="Genomic_DNA"/>
</dbReference>
<name>A0A7Z0GNW3_9MICC</name>
<keyword evidence="2 3" id="KW-0786">Thiamine pyrophosphate</keyword>
<dbReference type="RefSeq" id="WP_343047502.1">
    <property type="nucleotide sequence ID" value="NZ_BAAALL010000006.1"/>
</dbReference>
<dbReference type="PANTHER" id="PTHR18968">
    <property type="entry name" value="THIAMINE PYROPHOSPHATE ENZYMES"/>
    <property type="match status" value="1"/>
</dbReference>
<dbReference type="AlphaFoldDB" id="A0A7Z0GNW3"/>
<dbReference type="CDD" id="cd00568">
    <property type="entry name" value="TPP_enzymes"/>
    <property type="match status" value="1"/>
</dbReference>
<evidence type="ECO:0000256" key="3">
    <source>
        <dbReference type="RuleBase" id="RU362132"/>
    </source>
</evidence>
<dbReference type="InterPro" id="IPR045229">
    <property type="entry name" value="TPP_enz"/>
</dbReference>
<feature type="region of interest" description="Disordered" evidence="4">
    <location>
        <begin position="1"/>
        <end position="34"/>
    </location>
</feature>
<evidence type="ECO:0000256" key="1">
    <source>
        <dbReference type="ARBA" id="ARBA00007812"/>
    </source>
</evidence>
<dbReference type="CDD" id="cd07035">
    <property type="entry name" value="TPP_PYR_POX_like"/>
    <property type="match status" value="1"/>
</dbReference>
<dbReference type="InterPro" id="IPR012000">
    <property type="entry name" value="Thiamin_PyroP_enz_cen_dom"/>
</dbReference>
<feature type="domain" description="Thiamine pyrophosphate enzyme N-terminal TPP-binding" evidence="7">
    <location>
        <begin position="36"/>
        <end position="153"/>
    </location>
</feature>
<dbReference type="Pfam" id="PF00205">
    <property type="entry name" value="TPP_enzyme_M"/>
    <property type="match status" value="1"/>
</dbReference>
<dbReference type="InterPro" id="IPR029035">
    <property type="entry name" value="DHS-like_NAD/FAD-binding_dom"/>
</dbReference>
<dbReference type="SUPFAM" id="SSF52467">
    <property type="entry name" value="DHS-like NAD/FAD-binding domain"/>
    <property type="match status" value="1"/>
</dbReference>
<protein>
    <submittedName>
        <fullName evidence="8">Acetolactate synthase-1/2/3 large subunit</fullName>
        <ecNumber evidence="8">2.2.1.6</ecNumber>
    </submittedName>
</protein>
<evidence type="ECO:0000259" key="6">
    <source>
        <dbReference type="Pfam" id="PF02775"/>
    </source>
</evidence>
<dbReference type="EC" id="2.2.1.6" evidence="8"/>
<dbReference type="SUPFAM" id="SSF52518">
    <property type="entry name" value="Thiamin diphosphate-binding fold (THDP-binding)"/>
    <property type="match status" value="2"/>
</dbReference>
<dbReference type="GO" id="GO:0005948">
    <property type="term" value="C:acetolactate synthase complex"/>
    <property type="evidence" value="ECO:0007669"/>
    <property type="project" value="TreeGrafter"/>
</dbReference>
<dbReference type="GO" id="GO:0050660">
    <property type="term" value="F:flavin adenine dinucleotide binding"/>
    <property type="evidence" value="ECO:0007669"/>
    <property type="project" value="TreeGrafter"/>
</dbReference>
<keyword evidence="8" id="KW-0808">Transferase</keyword>
<reference evidence="8 9" key="1">
    <citation type="submission" date="2020-07" db="EMBL/GenBank/DDBJ databases">
        <title>Sequencing the genomes of 1000 actinobacteria strains.</title>
        <authorList>
            <person name="Klenk H.-P."/>
        </authorList>
    </citation>
    <scope>NUCLEOTIDE SEQUENCE [LARGE SCALE GENOMIC DNA]</scope>
    <source>
        <strain evidence="8 9">DSM 15475</strain>
    </source>
</reference>
<accession>A0A7Z0GNW3</accession>
<dbReference type="InterPro" id="IPR011766">
    <property type="entry name" value="TPP_enzyme_TPP-bd"/>
</dbReference>
<evidence type="ECO:0000313" key="8">
    <source>
        <dbReference type="EMBL" id="NYJ78358.1"/>
    </source>
</evidence>
<dbReference type="Pfam" id="PF02776">
    <property type="entry name" value="TPP_enzyme_N"/>
    <property type="match status" value="1"/>
</dbReference>
<keyword evidence="9" id="KW-1185">Reference proteome</keyword>
<feature type="domain" description="Thiamine pyrophosphate enzyme TPP-binding" evidence="6">
    <location>
        <begin position="435"/>
        <end position="576"/>
    </location>
</feature>
<evidence type="ECO:0000259" key="7">
    <source>
        <dbReference type="Pfam" id="PF02776"/>
    </source>
</evidence>
<dbReference type="GO" id="GO:0000287">
    <property type="term" value="F:magnesium ion binding"/>
    <property type="evidence" value="ECO:0007669"/>
    <property type="project" value="InterPro"/>
</dbReference>
<dbReference type="PANTHER" id="PTHR18968:SF167">
    <property type="entry name" value="ACETOLACTATE SYNTHASE LARGE SUBUNIT ILVB2-RELATED"/>
    <property type="match status" value="1"/>
</dbReference>
<organism evidence="8 9">
    <name type="scientific">Nesterenkonia xinjiangensis</name>
    <dbReference type="NCBI Taxonomy" id="225327"/>
    <lineage>
        <taxon>Bacteria</taxon>
        <taxon>Bacillati</taxon>
        <taxon>Actinomycetota</taxon>
        <taxon>Actinomycetes</taxon>
        <taxon>Micrococcales</taxon>
        <taxon>Micrococcaceae</taxon>
        <taxon>Nesterenkonia</taxon>
    </lineage>
</organism>
<sequence>MIPHPSDPTDAGTTGSTADPTRPALGSATPTPDRIGGDVALESLTALGARAVVGLPGQHALGLFDALRRSPLPYLSARVENNAGFMADGLARALGAPAPLLLSTGPGALTSLAALQEAAASSVPVIAISAQVPVAGLGGGRHGYLHELPDQSASFRGVVKSVFTVRRISQIPSALAEAWSAASSPPMGPVLVEIPQDVLLEPAEPWVPQIKDLSARPSALPPRAELMETAAQMLLNAQRPRILAGGGVVRAGAGEPLRRLAEALESPVVTTFSGKESFPRDHRLSAQSWIEDIATTEFLEEADVLLIVGSGVGELSSNYHTFSPAGRVIHIEAELGKVTSNHDGLGIHADAGPALSSLADHVEQLRGAGTAGEDHADLLRARAHRAEEDISALLSRVGERLSSQDLAAEQQLLADLREAVPSGTDTFWDMTIAGYWAWSAWDPQDGRCVSAQGAGGLGHALPAAAGASFGRRVLGQPTQVLAVSGDGGALYGIAELAAIAQHQLDVTWLIIDDGGYGILRSYMEGEFGEATATELNRPDYAALAASFGIPAETVGLDDVGEAVRRALSETGPRVVVLPARLGLFAPTHLHRLEP</sequence>
<dbReference type="Gene3D" id="3.40.50.1220">
    <property type="entry name" value="TPP-binding domain"/>
    <property type="match status" value="1"/>
</dbReference>
<feature type="domain" description="Thiamine pyrophosphate enzyme central" evidence="5">
    <location>
        <begin position="228"/>
        <end position="358"/>
    </location>
</feature>